<keyword evidence="1" id="KW-1133">Transmembrane helix</keyword>
<organism evidence="2 3">
    <name type="scientific">Azotobacter beijerinckii</name>
    <dbReference type="NCBI Taxonomy" id="170623"/>
    <lineage>
        <taxon>Bacteria</taxon>
        <taxon>Pseudomonadati</taxon>
        <taxon>Pseudomonadota</taxon>
        <taxon>Gammaproteobacteria</taxon>
        <taxon>Pseudomonadales</taxon>
        <taxon>Pseudomonadaceae</taxon>
        <taxon>Azotobacter</taxon>
    </lineage>
</organism>
<dbReference type="Proteomes" id="UP000199267">
    <property type="component" value="Unassembled WGS sequence"/>
</dbReference>
<keyword evidence="1" id="KW-0472">Membrane</keyword>
<protein>
    <recommendedName>
        <fullName evidence="4">Type IV pilin accessory protein</fullName>
    </recommendedName>
</protein>
<dbReference type="AlphaFoldDB" id="A0A1H9JIA7"/>
<accession>A0A1H9JIA7</accession>
<feature type="transmembrane region" description="Helical" evidence="1">
    <location>
        <begin position="49"/>
        <end position="70"/>
    </location>
</feature>
<evidence type="ECO:0000313" key="2">
    <source>
        <dbReference type="EMBL" id="SEQ86513.1"/>
    </source>
</evidence>
<reference evidence="2 3" key="1">
    <citation type="submission" date="2016-10" db="EMBL/GenBank/DDBJ databases">
        <authorList>
            <person name="de Groot N.N."/>
        </authorList>
    </citation>
    <scope>NUCLEOTIDE SEQUENCE [LARGE SCALE GENOMIC DNA]</scope>
    <source>
        <strain evidence="2 3">DSM 378</strain>
    </source>
</reference>
<name>A0A1H9JIA7_9GAMM</name>
<keyword evidence="1" id="KW-0812">Transmembrane</keyword>
<feature type="transmembrane region" description="Helical" evidence="1">
    <location>
        <begin position="12"/>
        <end position="37"/>
    </location>
</feature>
<evidence type="ECO:0008006" key="4">
    <source>
        <dbReference type="Google" id="ProtNLM"/>
    </source>
</evidence>
<evidence type="ECO:0000256" key="1">
    <source>
        <dbReference type="SAM" id="Phobius"/>
    </source>
</evidence>
<feature type="transmembrane region" description="Helical" evidence="1">
    <location>
        <begin position="82"/>
        <end position="101"/>
    </location>
</feature>
<gene>
    <name evidence="2" type="ORF">SAMN04244573_02407</name>
</gene>
<proteinExistence type="predicted"/>
<sequence>MVLSKPINRWSAFALHLLLSLAILALSISVALLWLFPGGLFQAAGGWEGLRIVGAVDLALGPCLTLIVFNPQKPRAELVRDLSLIALVQVLALGGGAWQVANARPLAVVQVFDTFYVLNREDYRQLNVAEGELDRLSGWTPKYFYVEVPENPVEFVVQHTLGQLTGEKPLQQRMDLYRELTTDRQGLEKILHGAIWNEQDGCFRVDIESSYRRGSICFDPQTRRMSDFVPEHS</sequence>
<dbReference type="EMBL" id="FOFJ01000020">
    <property type="protein sequence ID" value="SEQ86513.1"/>
    <property type="molecule type" value="Genomic_DNA"/>
</dbReference>
<evidence type="ECO:0000313" key="3">
    <source>
        <dbReference type="Proteomes" id="UP000199267"/>
    </source>
</evidence>
<dbReference type="RefSeq" id="WP_090622214.1">
    <property type="nucleotide sequence ID" value="NZ_FOFJ01000020.1"/>
</dbReference>